<dbReference type="EMBL" id="KB200592">
    <property type="protein sequence ID" value="ESP00977.1"/>
    <property type="molecule type" value="Genomic_DNA"/>
</dbReference>
<dbReference type="HOGENOM" id="CLU_802363_0_0_1"/>
<feature type="coiled-coil region" evidence="1">
    <location>
        <begin position="73"/>
        <end position="151"/>
    </location>
</feature>
<dbReference type="GeneID" id="20242237"/>
<organism evidence="3 4">
    <name type="scientific">Lottia gigantea</name>
    <name type="common">Giant owl limpet</name>
    <dbReference type="NCBI Taxonomy" id="225164"/>
    <lineage>
        <taxon>Eukaryota</taxon>
        <taxon>Metazoa</taxon>
        <taxon>Spiralia</taxon>
        <taxon>Lophotrochozoa</taxon>
        <taxon>Mollusca</taxon>
        <taxon>Gastropoda</taxon>
        <taxon>Patellogastropoda</taxon>
        <taxon>Lottioidea</taxon>
        <taxon>Lottiidae</taxon>
        <taxon>Lottia</taxon>
    </lineage>
</organism>
<dbReference type="OMA" id="EIRRLXE"/>
<dbReference type="CTD" id="20242237"/>
<evidence type="ECO:0000313" key="4">
    <source>
        <dbReference type="Proteomes" id="UP000030746"/>
    </source>
</evidence>
<dbReference type="KEGG" id="lgi:LOTGIDRAFT_172905"/>
<reference evidence="3 4" key="1">
    <citation type="journal article" date="2013" name="Nature">
        <title>Insights into bilaterian evolution from three spiralian genomes.</title>
        <authorList>
            <person name="Simakov O."/>
            <person name="Marletaz F."/>
            <person name="Cho S.J."/>
            <person name="Edsinger-Gonzales E."/>
            <person name="Havlak P."/>
            <person name="Hellsten U."/>
            <person name="Kuo D.H."/>
            <person name="Larsson T."/>
            <person name="Lv J."/>
            <person name="Arendt D."/>
            <person name="Savage R."/>
            <person name="Osoegawa K."/>
            <person name="de Jong P."/>
            <person name="Grimwood J."/>
            <person name="Chapman J.A."/>
            <person name="Shapiro H."/>
            <person name="Aerts A."/>
            <person name="Otillar R.P."/>
            <person name="Terry A.Y."/>
            <person name="Boore J.L."/>
            <person name="Grigoriev I.V."/>
            <person name="Lindberg D.R."/>
            <person name="Seaver E.C."/>
            <person name="Weisblat D.A."/>
            <person name="Putnam N.H."/>
            <person name="Rokhsar D.S."/>
        </authorList>
    </citation>
    <scope>NUCLEOTIDE SEQUENCE [LARGE SCALE GENOMIC DNA]</scope>
</reference>
<keyword evidence="1" id="KW-0175">Coiled coil</keyword>
<dbReference type="Proteomes" id="UP000030746">
    <property type="component" value="Unassembled WGS sequence"/>
</dbReference>
<dbReference type="RefSeq" id="XP_009048338.1">
    <property type="nucleotide sequence ID" value="XM_009050090.1"/>
</dbReference>
<sequence>METFLTRRYINDSHTSLRDDFDWDLNEISRSSSPLSARSEGPRHHHHHHQSSRSRHESRRKLAKLENESKTNWSKLRNELEIEKVKNREMQKEKDELRKWKENYEQERKKELISLEDKLKKENKKLVHKIKSELEKEKDEELQKVLKYKDDEIKQLRASMSQDELSCSESVSSRLNISMSTTDGRDTASNILEKTEDQSILLRKMEEEIQRLKDEKLKLEEKYGRKCKENRRKDKEFLKMKDQYDKELRKILAESKKLAECNLKKLKIAELALSENFVSDDESVSLKSLLSPDNESSKLGLIAEKIENPKLEDNEPSPPDILQQTGNIQENSNSKKRYLNMLSPGN</sequence>
<gene>
    <name evidence="3" type="ORF">LOTGIDRAFT_172905</name>
</gene>
<dbReference type="OrthoDB" id="6156659at2759"/>
<keyword evidence="4" id="KW-1185">Reference proteome</keyword>
<evidence type="ECO:0000313" key="3">
    <source>
        <dbReference type="EMBL" id="ESP00977.1"/>
    </source>
</evidence>
<proteinExistence type="predicted"/>
<feature type="coiled-coil region" evidence="1">
    <location>
        <begin position="195"/>
        <end position="229"/>
    </location>
</feature>
<dbReference type="STRING" id="225164.V4B4T1"/>
<protein>
    <submittedName>
        <fullName evidence="3">Uncharacterized protein</fullName>
    </submittedName>
</protein>
<name>V4B4T1_LOTGI</name>
<feature type="compositionally biased region" description="Basic residues" evidence="2">
    <location>
        <begin position="43"/>
        <end position="62"/>
    </location>
</feature>
<dbReference type="AlphaFoldDB" id="V4B4T1"/>
<feature type="region of interest" description="Disordered" evidence="2">
    <location>
        <begin position="307"/>
        <end position="346"/>
    </location>
</feature>
<feature type="compositionally biased region" description="Polar residues" evidence="2">
    <location>
        <begin position="322"/>
        <end position="332"/>
    </location>
</feature>
<evidence type="ECO:0000256" key="1">
    <source>
        <dbReference type="SAM" id="Coils"/>
    </source>
</evidence>
<feature type="region of interest" description="Disordered" evidence="2">
    <location>
        <begin position="32"/>
        <end position="68"/>
    </location>
</feature>
<accession>V4B4T1</accession>
<evidence type="ECO:0000256" key="2">
    <source>
        <dbReference type="SAM" id="MobiDB-lite"/>
    </source>
</evidence>